<dbReference type="FunFam" id="3.40.50.300:FF:000009">
    <property type="entry name" value="CTP synthase"/>
    <property type="match status" value="1"/>
</dbReference>
<dbReference type="SUPFAM" id="SSF52540">
    <property type="entry name" value="P-loop containing nucleoside triphosphate hydrolases"/>
    <property type="match status" value="1"/>
</dbReference>
<evidence type="ECO:0000256" key="7">
    <source>
        <dbReference type="ARBA" id="ARBA00022840"/>
    </source>
</evidence>
<dbReference type="GO" id="GO:0005524">
    <property type="term" value="F:ATP binding"/>
    <property type="evidence" value="ECO:0007669"/>
    <property type="project" value="UniProtKB-KW"/>
</dbReference>
<dbReference type="GO" id="GO:0042802">
    <property type="term" value="F:identical protein binding"/>
    <property type="evidence" value="ECO:0007669"/>
    <property type="project" value="TreeGrafter"/>
</dbReference>
<keyword evidence="9 14" id="KW-0315">Glutamine amidotransferase</keyword>
<evidence type="ECO:0000256" key="6">
    <source>
        <dbReference type="ARBA" id="ARBA00022741"/>
    </source>
</evidence>
<dbReference type="PANTHER" id="PTHR11550">
    <property type="entry name" value="CTP SYNTHASE"/>
    <property type="match status" value="1"/>
</dbReference>
<dbReference type="Pfam" id="PF00072">
    <property type="entry name" value="Response_reg"/>
    <property type="match status" value="1"/>
</dbReference>
<dbReference type="UniPathway" id="UPA00159">
    <property type="reaction ID" value="UER00277"/>
</dbReference>
<dbReference type="InterPro" id="IPR027417">
    <property type="entry name" value="P-loop_NTPase"/>
</dbReference>
<dbReference type="InterPro" id="IPR029062">
    <property type="entry name" value="Class_I_gatase-like"/>
</dbReference>
<evidence type="ECO:0000256" key="3">
    <source>
        <dbReference type="ARBA" id="ARBA00012291"/>
    </source>
</evidence>
<dbReference type="Pfam" id="PF06418">
    <property type="entry name" value="CTP_synth_N"/>
    <property type="match status" value="1"/>
</dbReference>
<evidence type="ECO:0000256" key="2">
    <source>
        <dbReference type="ARBA" id="ARBA00007533"/>
    </source>
</evidence>
<feature type="modified residue" description="4-aspartylphosphate" evidence="13">
    <location>
        <position position="505"/>
    </location>
</feature>
<dbReference type="PANTHER" id="PTHR11550:SF0">
    <property type="entry name" value="CTP SYNTHASE-RELATED"/>
    <property type="match status" value="1"/>
</dbReference>
<evidence type="ECO:0000256" key="5">
    <source>
        <dbReference type="ARBA" id="ARBA00022723"/>
    </source>
</evidence>
<dbReference type="InterPro" id="IPR017456">
    <property type="entry name" value="CTP_synthase_N"/>
</dbReference>
<keyword evidence="4 14" id="KW-0436">Ligase</keyword>
<feature type="domain" description="Response regulatory" evidence="15">
    <location>
        <begin position="456"/>
        <end position="570"/>
    </location>
</feature>
<dbReference type="NCBIfam" id="NF003792">
    <property type="entry name" value="PRK05380.1"/>
    <property type="match status" value="1"/>
</dbReference>
<dbReference type="InterPro" id="IPR001789">
    <property type="entry name" value="Sig_transdc_resp-reg_receiver"/>
</dbReference>
<protein>
    <recommendedName>
        <fullName evidence="12 14">CTP synthase</fullName>
        <ecNumber evidence="3 14">6.3.4.2</ecNumber>
    </recommendedName>
    <alternativeName>
        <fullName evidence="14">UTP--ammonia ligase</fullName>
    </alternativeName>
</protein>
<dbReference type="GO" id="GO:0046872">
    <property type="term" value="F:metal ion binding"/>
    <property type="evidence" value="ECO:0007669"/>
    <property type="project" value="UniProtKB-KW"/>
</dbReference>
<gene>
    <name evidence="16" type="ORF">G195_006871</name>
</gene>
<dbReference type="Gene3D" id="3.40.50.2300">
    <property type="match status" value="1"/>
</dbReference>
<evidence type="ECO:0000256" key="4">
    <source>
        <dbReference type="ARBA" id="ARBA00022598"/>
    </source>
</evidence>
<dbReference type="Gene3D" id="3.40.50.880">
    <property type="match status" value="1"/>
</dbReference>
<keyword evidence="10 14" id="KW-0665">Pyrimidine biosynthesis</keyword>
<evidence type="ECO:0000256" key="1">
    <source>
        <dbReference type="ARBA" id="ARBA00005171"/>
    </source>
</evidence>
<dbReference type="GO" id="GO:0000160">
    <property type="term" value="P:phosphorelay signal transduction system"/>
    <property type="evidence" value="ECO:0007669"/>
    <property type="project" value="InterPro"/>
</dbReference>
<keyword evidence="5" id="KW-0479">Metal-binding</keyword>
<name>A0A8J4S7D1_9STRA</name>
<reference evidence="16" key="2">
    <citation type="submission" date="2020-02" db="EMBL/GenBank/DDBJ databases">
        <authorList>
            <person name="Studholme D.J."/>
        </authorList>
    </citation>
    <scope>NUCLEOTIDE SEQUENCE</scope>
    <source>
        <strain evidence="16">00238/432</strain>
    </source>
</reference>
<evidence type="ECO:0000256" key="14">
    <source>
        <dbReference type="RuleBase" id="RU810713"/>
    </source>
</evidence>
<organism evidence="16 17">
    <name type="scientific">Phytophthora kernoviae 00238/432</name>
    <dbReference type="NCBI Taxonomy" id="1284355"/>
    <lineage>
        <taxon>Eukaryota</taxon>
        <taxon>Sar</taxon>
        <taxon>Stramenopiles</taxon>
        <taxon>Oomycota</taxon>
        <taxon>Peronosporomycetes</taxon>
        <taxon>Peronosporales</taxon>
        <taxon>Peronosporaceae</taxon>
        <taxon>Phytophthora</taxon>
    </lineage>
</organism>
<keyword evidence="6 14" id="KW-0547">Nucleotide-binding</keyword>
<evidence type="ECO:0000256" key="11">
    <source>
        <dbReference type="ARBA" id="ARBA00047781"/>
    </source>
</evidence>
<dbReference type="Pfam" id="PF00117">
    <property type="entry name" value="GATase"/>
    <property type="match status" value="1"/>
</dbReference>
<dbReference type="AlphaFoldDB" id="A0A8J4S7D1"/>
<dbReference type="GO" id="GO:0097268">
    <property type="term" value="C:cytoophidium"/>
    <property type="evidence" value="ECO:0007669"/>
    <property type="project" value="UniProtKB-ARBA"/>
</dbReference>
<dbReference type="CDD" id="cd03113">
    <property type="entry name" value="CTPS_N"/>
    <property type="match status" value="1"/>
</dbReference>
<dbReference type="CDD" id="cd01746">
    <property type="entry name" value="GATase1_CTP_Synthase"/>
    <property type="match status" value="1"/>
</dbReference>
<sequence length="579" mass="64680">MSPYQHGEVFVTDDGAETDLDLGHYERFIDINLSKNSNVTTGKVYSSVISKERRGEYLGGTVQVIPHITNEIKERVFRAGREAGSDVVITEIGGTVGDIESLPFLEAIRQIKSDVGRDNVMYIHVTLIPYIKAAGEVKTKPTQHSVKELRSIGIQPNVIVCRTEYELSKDMKAKIALFCDIDENAVVECRDADTLYQVPLNLREEGLDEIVVNHLKLTTPAPDMSEWEGLVDRINKLEHTVEIAIVGFASNADVKIRWIHSEDITDENVGDLLHGVGGILVPGGFGDRGIEGKVSAIRYAREKQIPFFGICLGMQVSVIEYARSIVGLTGANSSEINPATEFPVIDLLPEQKDIENLGGTMRLGLYPCKLQEGSLAMACYDDELVYERHRHRYEFNNEYREAIEKAGLVISGTSPDGRLVEIVELPGHPWFLAVQFHPEFTSRPNRPQPLFLENKKVLIVDDQNGIRILLMEVFSSEGYNTFQAPNGKIALEIVNNDKPDLVLLDMKIPGMDGLEILKHIKEIDPDIKVIMMTAYGELDMIKEATDLGALMHFTKPFDIDEMRVAVNMQLRNDTANKCS</sequence>
<keyword evidence="13" id="KW-0597">Phosphoprotein</keyword>
<dbReference type="Gene3D" id="3.40.50.300">
    <property type="entry name" value="P-loop containing nucleotide triphosphate hydrolases"/>
    <property type="match status" value="1"/>
</dbReference>
<accession>A0A8J4S7D1</accession>
<evidence type="ECO:0000256" key="12">
    <source>
        <dbReference type="ARBA" id="ARBA00070745"/>
    </source>
</evidence>
<evidence type="ECO:0000313" key="16">
    <source>
        <dbReference type="EMBL" id="KAF4319904.1"/>
    </source>
</evidence>
<evidence type="ECO:0000313" key="17">
    <source>
        <dbReference type="Proteomes" id="UP000702964"/>
    </source>
</evidence>
<evidence type="ECO:0000256" key="9">
    <source>
        <dbReference type="ARBA" id="ARBA00022962"/>
    </source>
</evidence>
<keyword evidence="8" id="KW-0460">Magnesium</keyword>
<dbReference type="GO" id="GO:0003883">
    <property type="term" value="F:CTP synthase activity"/>
    <property type="evidence" value="ECO:0007669"/>
    <property type="project" value="UniProtKB-UniRule"/>
</dbReference>
<keyword evidence="7 14" id="KW-0067">ATP-binding</keyword>
<evidence type="ECO:0000256" key="8">
    <source>
        <dbReference type="ARBA" id="ARBA00022842"/>
    </source>
</evidence>
<dbReference type="GO" id="GO:0005829">
    <property type="term" value="C:cytosol"/>
    <property type="evidence" value="ECO:0007669"/>
    <property type="project" value="TreeGrafter"/>
</dbReference>
<dbReference type="GO" id="GO:0044210">
    <property type="term" value="P:'de novo' CTP biosynthetic process"/>
    <property type="evidence" value="ECO:0007669"/>
    <property type="project" value="UniProtKB-UniRule"/>
</dbReference>
<dbReference type="InterPro" id="IPR011006">
    <property type="entry name" value="CheY-like_superfamily"/>
</dbReference>
<dbReference type="FunFam" id="3.40.50.880:FF:000002">
    <property type="entry name" value="CTP synthase"/>
    <property type="match status" value="1"/>
</dbReference>
<dbReference type="EMBL" id="AOFI03000186">
    <property type="protein sequence ID" value="KAF4319904.1"/>
    <property type="molecule type" value="Genomic_DNA"/>
</dbReference>
<comment type="pathway">
    <text evidence="1 14">Pyrimidine metabolism; CTP biosynthesis via de novo pathway; CTP from UDP: step 2/2.</text>
</comment>
<comment type="function">
    <text evidence="14">Catalyzes the ATP-dependent amination of UTP to CTP with either L-glutamine or ammonia as the source of nitrogen.</text>
</comment>
<dbReference type="InterPro" id="IPR017926">
    <property type="entry name" value="GATASE"/>
</dbReference>
<comment type="catalytic activity">
    <reaction evidence="11 14">
        <text>UTP + L-glutamine + ATP + H2O = CTP + L-glutamate + ADP + phosphate + 2 H(+)</text>
        <dbReference type="Rhea" id="RHEA:26426"/>
        <dbReference type="ChEBI" id="CHEBI:15377"/>
        <dbReference type="ChEBI" id="CHEBI:15378"/>
        <dbReference type="ChEBI" id="CHEBI:29985"/>
        <dbReference type="ChEBI" id="CHEBI:30616"/>
        <dbReference type="ChEBI" id="CHEBI:37563"/>
        <dbReference type="ChEBI" id="CHEBI:43474"/>
        <dbReference type="ChEBI" id="CHEBI:46398"/>
        <dbReference type="ChEBI" id="CHEBI:58359"/>
        <dbReference type="ChEBI" id="CHEBI:456216"/>
        <dbReference type="EC" id="6.3.4.2"/>
    </reaction>
</comment>
<dbReference type="InterPro" id="IPR004468">
    <property type="entry name" value="CTP_synthase"/>
</dbReference>
<dbReference type="Proteomes" id="UP000702964">
    <property type="component" value="Unassembled WGS sequence"/>
</dbReference>
<dbReference type="PROSITE" id="PS50110">
    <property type="entry name" value="RESPONSE_REGULATORY"/>
    <property type="match status" value="1"/>
</dbReference>
<reference evidence="16" key="1">
    <citation type="journal article" date="2015" name="Genom Data">
        <title>Draft genome sequences of Phytophthora kernoviae and Phytophthora ramorum lineage EU2 from Scotland.</title>
        <authorList>
            <person name="Sambles C."/>
            <person name="Schlenzig A."/>
            <person name="O'Neill P."/>
            <person name="Grant M."/>
            <person name="Studholme D.J."/>
        </authorList>
    </citation>
    <scope>NUCLEOTIDE SEQUENCE</scope>
    <source>
        <strain evidence="16">00238/432</strain>
    </source>
</reference>
<evidence type="ECO:0000259" key="15">
    <source>
        <dbReference type="PROSITE" id="PS50110"/>
    </source>
</evidence>
<dbReference type="SUPFAM" id="SSF52317">
    <property type="entry name" value="Class I glutamine amidotransferase-like"/>
    <property type="match status" value="1"/>
</dbReference>
<dbReference type="PROSITE" id="PS51273">
    <property type="entry name" value="GATASE_TYPE_1"/>
    <property type="match status" value="1"/>
</dbReference>
<dbReference type="EC" id="6.3.4.2" evidence="3 14"/>
<dbReference type="GO" id="GO:0019856">
    <property type="term" value="P:pyrimidine nucleobase biosynthetic process"/>
    <property type="evidence" value="ECO:0007669"/>
    <property type="project" value="TreeGrafter"/>
</dbReference>
<evidence type="ECO:0000256" key="10">
    <source>
        <dbReference type="ARBA" id="ARBA00022975"/>
    </source>
</evidence>
<evidence type="ECO:0000256" key="13">
    <source>
        <dbReference type="PROSITE-ProRule" id="PRU00169"/>
    </source>
</evidence>
<dbReference type="InterPro" id="IPR033828">
    <property type="entry name" value="GATase1_CTP_Synthase"/>
</dbReference>
<comment type="similarity">
    <text evidence="2 14">Belongs to the CTP synthase family.</text>
</comment>
<proteinExistence type="inferred from homology"/>
<dbReference type="SMART" id="SM00448">
    <property type="entry name" value="REC"/>
    <property type="match status" value="1"/>
</dbReference>
<dbReference type="SUPFAM" id="SSF52172">
    <property type="entry name" value="CheY-like"/>
    <property type="match status" value="1"/>
</dbReference>
<comment type="caution">
    <text evidence="16">The sequence shown here is derived from an EMBL/GenBank/DDBJ whole genome shotgun (WGS) entry which is preliminary data.</text>
</comment>